<dbReference type="PANTHER" id="PTHR32295:SF108">
    <property type="entry name" value="PROTEIN IQ-DOMAIN 20"/>
    <property type="match status" value="1"/>
</dbReference>
<dbReference type="OrthoDB" id="694295at2759"/>
<dbReference type="InterPro" id="IPR027417">
    <property type="entry name" value="P-loop_NTPase"/>
</dbReference>
<evidence type="ECO:0000256" key="1">
    <source>
        <dbReference type="ARBA" id="ARBA00022860"/>
    </source>
</evidence>
<dbReference type="GO" id="GO:0005516">
    <property type="term" value="F:calmodulin binding"/>
    <property type="evidence" value="ECO:0007669"/>
    <property type="project" value="UniProtKB-KW"/>
</dbReference>
<dbReference type="Pfam" id="PF00612">
    <property type="entry name" value="IQ"/>
    <property type="match status" value="2"/>
</dbReference>
<dbReference type="Gene3D" id="1.20.5.190">
    <property type="match status" value="1"/>
</dbReference>
<comment type="caution">
    <text evidence="4">The sequence shown here is derived from an EMBL/GenBank/DDBJ whole genome shotgun (WGS) entry which is preliminary data.</text>
</comment>
<reference evidence="4 5" key="1">
    <citation type="submission" date="2019-12" db="EMBL/GenBank/DDBJ databases">
        <authorList>
            <person name="Alioto T."/>
            <person name="Alioto T."/>
            <person name="Gomez Garrido J."/>
        </authorList>
    </citation>
    <scope>NUCLEOTIDE SEQUENCE [LARGE SCALE GENOMIC DNA]</scope>
</reference>
<dbReference type="AlphaFoldDB" id="A0A8S0R1I9"/>
<evidence type="ECO:0000313" key="4">
    <source>
        <dbReference type="EMBL" id="CAA2972578.1"/>
    </source>
</evidence>
<comment type="similarity">
    <text evidence="2">Belongs to the IQD family.</text>
</comment>
<protein>
    <submittedName>
        <fullName evidence="4">IQ-DOMAIN 1-like</fullName>
    </submittedName>
</protein>
<dbReference type="Proteomes" id="UP000594638">
    <property type="component" value="Unassembled WGS sequence"/>
</dbReference>
<dbReference type="PROSITE" id="PS50096">
    <property type="entry name" value="IQ"/>
    <property type="match status" value="2"/>
</dbReference>
<dbReference type="SMART" id="SM00015">
    <property type="entry name" value="IQ"/>
    <property type="match status" value="2"/>
</dbReference>
<evidence type="ECO:0000256" key="3">
    <source>
        <dbReference type="ARBA" id="ARBA00045534"/>
    </source>
</evidence>
<gene>
    <name evidence="4" type="ORF">OLEA9_A112875</name>
</gene>
<keyword evidence="1" id="KW-0112">Calmodulin-binding</keyword>
<dbReference type="SUPFAM" id="SSF52540">
    <property type="entry name" value="P-loop containing nucleoside triphosphate hydrolases"/>
    <property type="match status" value="1"/>
</dbReference>
<name>A0A8S0R1I9_OLEEU</name>
<evidence type="ECO:0000256" key="2">
    <source>
        <dbReference type="ARBA" id="ARBA00024341"/>
    </source>
</evidence>
<proteinExistence type="inferred from homology"/>
<sequence length="78" mass="8988">MNAGLEFFSREEFAATTIQAYFKGHLARRAFRALKSVIKLQALVRGMCVRRQARIALHCMHALTRLQITIRARQLLCN</sequence>
<dbReference type="PANTHER" id="PTHR32295">
    <property type="entry name" value="IQ-DOMAIN 5-RELATED"/>
    <property type="match status" value="1"/>
</dbReference>
<evidence type="ECO:0000313" key="5">
    <source>
        <dbReference type="Proteomes" id="UP000594638"/>
    </source>
</evidence>
<dbReference type="Gramene" id="OE9A112875T1">
    <property type="protein sequence ID" value="OE9A112875C1"/>
    <property type="gene ID" value="OE9A112875"/>
</dbReference>
<dbReference type="EMBL" id="CACTIH010002057">
    <property type="protein sequence ID" value="CAA2972578.1"/>
    <property type="molecule type" value="Genomic_DNA"/>
</dbReference>
<organism evidence="4 5">
    <name type="scientific">Olea europaea subsp. europaea</name>
    <dbReference type="NCBI Taxonomy" id="158383"/>
    <lineage>
        <taxon>Eukaryota</taxon>
        <taxon>Viridiplantae</taxon>
        <taxon>Streptophyta</taxon>
        <taxon>Embryophyta</taxon>
        <taxon>Tracheophyta</taxon>
        <taxon>Spermatophyta</taxon>
        <taxon>Magnoliopsida</taxon>
        <taxon>eudicotyledons</taxon>
        <taxon>Gunneridae</taxon>
        <taxon>Pentapetalae</taxon>
        <taxon>asterids</taxon>
        <taxon>lamiids</taxon>
        <taxon>Lamiales</taxon>
        <taxon>Oleaceae</taxon>
        <taxon>Oleeae</taxon>
        <taxon>Olea</taxon>
    </lineage>
</organism>
<keyword evidence="5" id="KW-1185">Reference proteome</keyword>
<accession>A0A8S0R1I9</accession>
<comment type="function">
    <text evidence="3">May be involved in cooperative interactions with calmodulins or calmodulin-like proteins. Recruits calmodulin proteins to microtubules, thus being a potential scaffold in cellular signaling and trafficking. May associate with nucleic acids and regulate gene expression at the transcriptional or post-transcriptional level.</text>
</comment>
<dbReference type="InterPro" id="IPR000048">
    <property type="entry name" value="IQ_motif_EF-hand-BS"/>
</dbReference>